<gene>
    <name evidence="5" type="ORF">CONCODRAFT_23975</name>
</gene>
<evidence type="ECO:0000259" key="4">
    <source>
        <dbReference type="PROSITE" id="PS50105"/>
    </source>
</evidence>
<feature type="non-terminal residue" evidence="5">
    <location>
        <position position="54"/>
    </location>
</feature>
<dbReference type="InterPro" id="IPR050897">
    <property type="entry name" value="SMAUG/VTS1_RNA-bind"/>
</dbReference>
<keyword evidence="6" id="KW-1185">Reference proteome</keyword>
<protein>
    <recommendedName>
        <fullName evidence="4">SAM domain-containing protein</fullName>
    </recommendedName>
</protein>
<dbReference type="GO" id="GO:0000932">
    <property type="term" value="C:P-body"/>
    <property type="evidence" value="ECO:0007669"/>
    <property type="project" value="TreeGrafter"/>
</dbReference>
<feature type="domain" description="SAM" evidence="4">
    <location>
        <begin position="1"/>
        <end position="54"/>
    </location>
</feature>
<dbReference type="Pfam" id="PF07647">
    <property type="entry name" value="SAM_2"/>
    <property type="match status" value="1"/>
</dbReference>
<dbReference type="Proteomes" id="UP000070444">
    <property type="component" value="Unassembled WGS sequence"/>
</dbReference>
<dbReference type="PANTHER" id="PTHR12515">
    <property type="entry name" value="STERILE ALPHA MOTIF DOMAIN CONTAINING PROTEIN 4-RELATED"/>
    <property type="match status" value="1"/>
</dbReference>
<organism evidence="5 6">
    <name type="scientific">Conidiobolus coronatus (strain ATCC 28846 / CBS 209.66 / NRRL 28638)</name>
    <name type="common">Delacroixia coronata</name>
    <dbReference type="NCBI Taxonomy" id="796925"/>
    <lineage>
        <taxon>Eukaryota</taxon>
        <taxon>Fungi</taxon>
        <taxon>Fungi incertae sedis</taxon>
        <taxon>Zoopagomycota</taxon>
        <taxon>Entomophthoromycotina</taxon>
        <taxon>Entomophthoromycetes</taxon>
        <taxon>Entomophthorales</taxon>
        <taxon>Ancylistaceae</taxon>
        <taxon>Conidiobolus</taxon>
    </lineage>
</organism>
<dbReference type="GO" id="GO:0003729">
    <property type="term" value="F:mRNA binding"/>
    <property type="evidence" value="ECO:0007669"/>
    <property type="project" value="TreeGrafter"/>
</dbReference>
<dbReference type="OrthoDB" id="2155283at2759"/>
<keyword evidence="2" id="KW-0963">Cytoplasm</keyword>
<sequence>DIPAWLRSLRLHKYTKHFEGMVWQDVIQLTDEGLADKGVAALGARRKMLKHFDL</sequence>
<dbReference type="InterPro" id="IPR013761">
    <property type="entry name" value="SAM/pointed_sf"/>
</dbReference>
<dbReference type="OMA" id="WKEMVIL"/>
<feature type="non-terminal residue" evidence="5">
    <location>
        <position position="1"/>
    </location>
</feature>
<dbReference type="Gene3D" id="1.10.150.50">
    <property type="entry name" value="Transcription Factor, Ets-1"/>
    <property type="match status" value="1"/>
</dbReference>
<reference evidence="5 6" key="1">
    <citation type="journal article" date="2015" name="Genome Biol. Evol.">
        <title>Phylogenomic analyses indicate that early fungi evolved digesting cell walls of algal ancestors of land plants.</title>
        <authorList>
            <person name="Chang Y."/>
            <person name="Wang S."/>
            <person name="Sekimoto S."/>
            <person name="Aerts A.L."/>
            <person name="Choi C."/>
            <person name="Clum A."/>
            <person name="LaButti K.M."/>
            <person name="Lindquist E.A."/>
            <person name="Yee Ngan C."/>
            <person name="Ohm R.A."/>
            <person name="Salamov A.A."/>
            <person name="Grigoriev I.V."/>
            <person name="Spatafora J.W."/>
            <person name="Berbee M.L."/>
        </authorList>
    </citation>
    <scope>NUCLEOTIDE SEQUENCE [LARGE SCALE GENOMIC DNA]</scope>
    <source>
        <strain evidence="5 6">NRRL 28638</strain>
    </source>
</reference>
<dbReference type="InterPro" id="IPR001660">
    <property type="entry name" value="SAM"/>
</dbReference>
<name>A0A137NU64_CONC2</name>
<dbReference type="PANTHER" id="PTHR12515:SF5">
    <property type="entry name" value="PROTEIN SMAUG"/>
    <property type="match status" value="1"/>
</dbReference>
<evidence type="ECO:0000256" key="3">
    <source>
        <dbReference type="ARBA" id="ARBA00022884"/>
    </source>
</evidence>
<evidence type="ECO:0000313" key="5">
    <source>
        <dbReference type="EMBL" id="KXN66287.1"/>
    </source>
</evidence>
<proteinExistence type="predicted"/>
<dbReference type="AlphaFoldDB" id="A0A137NU64"/>
<dbReference type="EMBL" id="KQ964745">
    <property type="protein sequence ID" value="KXN66287.1"/>
    <property type="molecule type" value="Genomic_DNA"/>
</dbReference>
<dbReference type="GO" id="GO:0000289">
    <property type="term" value="P:nuclear-transcribed mRNA poly(A) tail shortening"/>
    <property type="evidence" value="ECO:0007669"/>
    <property type="project" value="TreeGrafter"/>
</dbReference>
<keyword evidence="3" id="KW-0694">RNA-binding</keyword>
<evidence type="ECO:0000256" key="2">
    <source>
        <dbReference type="ARBA" id="ARBA00022490"/>
    </source>
</evidence>
<evidence type="ECO:0000313" key="6">
    <source>
        <dbReference type="Proteomes" id="UP000070444"/>
    </source>
</evidence>
<dbReference type="SUPFAM" id="SSF47769">
    <property type="entry name" value="SAM/Pointed domain"/>
    <property type="match status" value="1"/>
</dbReference>
<dbReference type="PROSITE" id="PS50105">
    <property type="entry name" value="SAM_DOMAIN"/>
    <property type="match status" value="1"/>
</dbReference>
<accession>A0A137NU64</accession>
<evidence type="ECO:0000256" key="1">
    <source>
        <dbReference type="ARBA" id="ARBA00004496"/>
    </source>
</evidence>
<comment type="subcellular location">
    <subcellularLocation>
        <location evidence="1">Cytoplasm</location>
    </subcellularLocation>
</comment>